<gene>
    <name evidence="2" type="ORF">LIER_38750</name>
</gene>
<reference evidence="2 3" key="1">
    <citation type="submission" date="2024-01" db="EMBL/GenBank/DDBJ databases">
        <title>The complete chloroplast genome sequence of Lithospermum erythrorhizon: insights into the phylogenetic relationship among Boraginaceae species and the maternal lineages of purple gromwells.</title>
        <authorList>
            <person name="Okada T."/>
            <person name="Watanabe K."/>
        </authorList>
    </citation>
    <scope>NUCLEOTIDE SEQUENCE [LARGE SCALE GENOMIC DNA]</scope>
</reference>
<dbReference type="Pfam" id="PF08268">
    <property type="entry name" value="FBA_3"/>
    <property type="match status" value="1"/>
</dbReference>
<organism evidence="2 3">
    <name type="scientific">Lithospermum erythrorhizon</name>
    <name type="common">Purple gromwell</name>
    <name type="synonym">Lithospermum officinale var. erythrorhizon</name>
    <dbReference type="NCBI Taxonomy" id="34254"/>
    <lineage>
        <taxon>Eukaryota</taxon>
        <taxon>Viridiplantae</taxon>
        <taxon>Streptophyta</taxon>
        <taxon>Embryophyta</taxon>
        <taxon>Tracheophyta</taxon>
        <taxon>Spermatophyta</taxon>
        <taxon>Magnoliopsida</taxon>
        <taxon>eudicotyledons</taxon>
        <taxon>Gunneridae</taxon>
        <taxon>Pentapetalae</taxon>
        <taxon>asterids</taxon>
        <taxon>lamiids</taxon>
        <taxon>Boraginales</taxon>
        <taxon>Boraginaceae</taxon>
        <taxon>Boraginoideae</taxon>
        <taxon>Lithospermeae</taxon>
        <taxon>Lithospermum</taxon>
    </lineage>
</organism>
<protein>
    <recommendedName>
        <fullName evidence="1">F-box domain-containing protein</fullName>
    </recommendedName>
</protein>
<name>A0AAV3Q4P1_LITER</name>
<dbReference type="Proteomes" id="UP001454036">
    <property type="component" value="Unassembled WGS sequence"/>
</dbReference>
<dbReference type="PANTHER" id="PTHR31672:SF13">
    <property type="entry name" value="F-BOX PROTEIN CPR30-LIKE"/>
    <property type="match status" value="1"/>
</dbReference>
<dbReference type="InterPro" id="IPR013187">
    <property type="entry name" value="F-box-assoc_dom_typ3"/>
</dbReference>
<proteinExistence type="predicted"/>
<feature type="domain" description="F-box" evidence="1">
    <location>
        <begin position="38"/>
        <end position="88"/>
    </location>
</feature>
<dbReference type="AlphaFoldDB" id="A0AAV3Q4P1"/>
<evidence type="ECO:0000313" key="2">
    <source>
        <dbReference type="EMBL" id="GAA0158905.1"/>
    </source>
</evidence>
<dbReference type="InterPro" id="IPR036047">
    <property type="entry name" value="F-box-like_dom_sf"/>
</dbReference>
<accession>A0AAV3Q4P1</accession>
<dbReference type="InterPro" id="IPR017451">
    <property type="entry name" value="F-box-assoc_interact_dom"/>
</dbReference>
<dbReference type="EMBL" id="BAABME010019960">
    <property type="protein sequence ID" value="GAA0158905.1"/>
    <property type="molecule type" value="Genomic_DNA"/>
</dbReference>
<dbReference type="PANTHER" id="PTHR31672">
    <property type="entry name" value="BNACNNG10540D PROTEIN"/>
    <property type="match status" value="1"/>
</dbReference>
<dbReference type="InterPro" id="IPR001810">
    <property type="entry name" value="F-box_dom"/>
</dbReference>
<dbReference type="Pfam" id="PF12937">
    <property type="entry name" value="F-box-like"/>
    <property type="match status" value="1"/>
</dbReference>
<dbReference type="InterPro" id="IPR050796">
    <property type="entry name" value="SCF_F-box_component"/>
</dbReference>
<comment type="caution">
    <text evidence="2">The sequence shown here is derived from an EMBL/GenBank/DDBJ whole genome shotgun (WGS) entry which is preliminary data.</text>
</comment>
<dbReference type="Gene3D" id="1.20.1280.50">
    <property type="match status" value="1"/>
</dbReference>
<sequence length="420" mass="49635">MLSSKEKRIDEKITEVASSVFECFIFIQDILWSFVTPNKDVALLPDDILIDILSRLPAHSILQCHRVCRDWRALTSTRQFAEMQFRRAESTIFMQCYHPLDHGGTVHFLVFDENAKRFQKLKFKSKVVAAMKKYGVIKLCCSFGGLLLFEKLFPPIACVVIDPFTEVVKWIYFPFGFGCGTVCGLFFQPLASEYKVLLYTNKDYYVYGSKSLTWRNITFGSFPFRPHVCSPVLLNQALHWILDPASVDDKEIDLCIHAVMVFDMGSEKFHTMPHPNVQQYRVKCRHIMMYLFEKDESLYLCDMYDIFDGLIEMWQLKDYRNWIWVKRYRLNVQMFPMLRELNQMSYFLHWSHKNICILSMNKDELLIDWFSYGLFILNLKKMTLRELERCDVRDSDGSLSHPRPKLFISHKNCMHPTVRL</sequence>
<evidence type="ECO:0000313" key="3">
    <source>
        <dbReference type="Proteomes" id="UP001454036"/>
    </source>
</evidence>
<dbReference type="CDD" id="cd22157">
    <property type="entry name" value="F-box_AtFBW1-like"/>
    <property type="match status" value="1"/>
</dbReference>
<dbReference type="SUPFAM" id="SSF81383">
    <property type="entry name" value="F-box domain"/>
    <property type="match status" value="1"/>
</dbReference>
<evidence type="ECO:0000259" key="1">
    <source>
        <dbReference type="PROSITE" id="PS50181"/>
    </source>
</evidence>
<keyword evidence="3" id="KW-1185">Reference proteome</keyword>
<dbReference type="PROSITE" id="PS50181">
    <property type="entry name" value="FBOX"/>
    <property type="match status" value="1"/>
</dbReference>
<dbReference type="NCBIfam" id="TIGR01640">
    <property type="entry name" value="F_box_assoc_1"/>
    <property type="match status" value="1"/>
</dbReference>
<dbReference type="SMART" id="SM00256">
    <property type="entry name" value="FBOX"/>
    <property type="match status" value="1"/>
</dbReference>